<reference evidence="2" key="2">
    <citation type="submission" date="2020-02" db="EMBL/GenBank/DDBJ databases">
        <authorList>
            <person name="Matsumoto Y."/>
            <person name="Motooka D."/>
            <person name="Nakamura S."/>
        </authorList>
    </citation>
    <scope>NUCLEOTIDE SEQUENCE</scope>
    <source>
        <strain evidence="2">JCM 13671</strain>
    </source>
</reference>
<proteinExistence type="predicted"/>
<dbReference type="Gene3D" id="3.40.50.2300">
    <property type="match status" value="1"/>
</dbReference>
<sequence>MKAGVTPARVGLLIDYLGEQGGFDENILPTLQLVADDFRDREILDRPVEFVVRAVQGLPKGAFGAVRDAFHQLVDEDALVIFGPWVSENGVALRPFVEKVAQVPTRCPSWAECPRGTPQRRSSSPPAHHGGHSSWPGGWEVNSCSPEGFPATVHGPIYATAEGHVRPTAPG</sequence>
<accession>A0A7I7XWN9</accession>
<evidence type="ECO:0000313" key="2">
    <source>
        <dbReference type="EMBL" id="BBZ33699.1"/>
    </source>
</evidence>
<feature type="compositionally biased region" description="Low complexity" evidence="1">
    <location>
        <begin position="122"/>
        <end position="134"/>
    </location>
</feature>
<name>A0A7I7XWN9_9MYCO</name>
<dbReference type="InterPro" id="IPR028082">
    <property type="entry name" value="Peripla_BP_I"/>
</dbReference>
<organism evidence="2 3">
    <name type="scientific">Mycolicibacterium confluentis</name>
    <dbReference type="NCBI Taxonomy" id="28047"/>
    <lineage>
        <taxon>Bacteria</taxon>
        <taxon>Bacillati</taxon>
        <taxon>Actinomycetota</taxon>
        <taxon>Actinomycetes</taxon>
        <taxon>Mycobacteriales</taxon>
        <taxon>Mycobacteriaceae</taxon>
        <taxon>Mycolicibacterium</taxon>
    </lineage>
</organism>
<feature type="region of interest" description="Disordered" evidence="1">
    <location>
        <begin position="110"/>
        <end position="134"/>
    </location>
</feature>
<dbReference type="Proteomes" id="UP000466931">
    <property type="component" value="Chromosome"/>
</dbReference>
<protein>
    <submittedName>
        <fullName evidence="2">Uncharacterized protein</fullName>
    </submittedName>
</protein>
<dbReference type="OrthoDB" id="4502276at2"/>
<dbReference type="EMBL" id="AP022612">
    <property type="protein sequence ID" value="BBZ33699.1"/>
    <property type="molecule type" value="Genomic_DNA"/>
</dbReference>
<evidence type="ECO:0000313" key="3">
    <source>
        <dbReference type="Proteomes" id="UP000466931"/>
    </source>
</evidence>
<keyword evidence="3" id="KW-1185">Reference proteome</keyword>
<evidence type="ECO:0000256" key="1">
    <source>
        <dbReference type="SAM" id="MobiDB-lite"/>
    </source>
</evidence>
<gene>
    <name evidence="2" type="ORF">MCNF_23040</name>
</gene>
<dbReference type="AlphaFoldDB" id="A0A7I7XWN9"/>
<reference evidence="2" key="1">
    <citation type="journal article" date="2019" name="Emerg. Microbes Infect.">
        <title>Comprehensive subspecies identification of 175 nontuberculous mycobacteria species based on 7547 genomic profiles.</title>
        <authorList>
            <person name="Matsumoto Y."/>
            <person name="Kinjo T."/>
            <person name="Motooka D."/>
            <person name="Nabeya D."/>
            <person name="Jung N."/>
            <person name="Uechi K."/>
            <person name="Horii T."/>
            <person name="Iida T."/>
            <person name="Fujita J."/>
            <person name="Nakamura S."/>
        </authorList>
    </citation>
    <scope>NUCLEOTIDE SEQUENCE [LARGE SCALE GENOMIC DNA]</scope>
    <source>
        <strain evidence="2">JCM 13671</strain>
    </source>
</reference>
<dbReference type="RefSeq" id="WP_085151055.1">
    <property type="nucleotide sequence ID" value="NZ_AP022612.1"/>
</dbReference>
<dbReference type="SUPFAM" id="SSF53822">
    <property type="entry name" value="Periplasmic binding protein-like I"/>
    <property type="match status" value="1"/>
</dbReference>